<organism evidence="4 5">
    <name type="scientific">Saccharopolyspora elongata</name>
    <dbReference type="NCBI Taxonomy" id="2530387"/>
    <lineage>
        <taxon>Bacteria</taxon>
        <taxon>Bacillati</taxon>
        <taxon>Actinomycetota</taxon>
        <taxon>Actinomycetes</taxon>
        <taxon>Pseudonocardiales</taxon>
        <taxon>Pseudonocardiaceae</taxon>
        <taxon>Saccharopolyspora</taxon>
    </lineage>
</organism>
<sequence length="180" mass="20056">MTLTNIDVRKAAKSYMDRYPDDVRGLKSLVDLMSEGIDITTRAEMRGHVTASAVVVNDAGFVLLVNHVATGQWIQPGGHPEAGDHSLSDTAKREAHEETGIHPALLKLAFTRPIHVDSHVIPERPEKQEQAHRHWDFRYLFWTSARVGEIQPDEVGGAGFFSVNSLPGDVLRERVRLAMN</sequence>
<evidence type="ECO:0000313" key="4">
    <source>
        <dbReference type="EMBL" id="TDD41356.1"/>
    </source>
</evidence>
<evidence type="ECO:0000256" key="2">
    <source>
        <dbReference type="SAM" id="MobiDB-lite"/>
    </source>
</evidence>
<feature type="domain" description="Nudix hydrolase" evidence="3">
    <location>
        <begin position="46"/>
        <end position="180"/>
    </location>
</feature>
<dbReference type="PROSITE" id="PS51462">
    <property type="entry name" value="NUDIX"/>
    <property type="match status" value="1"/>
</dbReference>
<evidence type="ECO:0000256" key="1">
    <source>
        <dbReference type="ARBA" id="ARBA00005582"/>
    </source>
</evidence>
<dbReference type="SUPFAM" id="SSF55811">
    <property type="entry name" value="Nudix"/>
    <property type="match status" value="1"/>
</dbReference>
<dbReference type="Gene3D" id="3.90.79.10">
    <property type="entry name" value="Nucleoside Triphosphate Pyrophosphohydrolase"/>
    <property type="match status" value="1"/>
</dbReference>
<feature type="compositionally biased region" description="Basic and acidic residues" evidence="2">
    <location>
        <begin position="81"/>
        <end position="96"/>
    </location>
</feature>
<evidence type="ECO:0000313" key="5">
    <source>
        <dbReference type="Proteomes" id="UP000294947"/>
    </source>
</evidence>
<comment type="caution">
    <text evidence="4">The sequence shown here is derived from an EMBL/GenBank/DDBJ whole genome shotgun (WGS) entry which is preliminary data.</text>
</comment>
<name>A0A4R4YAB7_9PSEU</name>
<dbReference type="OrthoDB" id="21568at2"/>
<feature type="region of interest" description="Disordered" evidence="2">
    <location>
        <begin position="75"/>
        <end position="96"/>
    </location>
</feature>
<proteinExistence type="inferred from homology"/>
<dbReference type="InterPro" id="IPR000086">
    <property type="entry name" value="NUDIX_hydrolase_dom"/>
</dbReference>
<reference evidence="4 5" key="1">
    <citation type="submission" date="2019-03" db="EMBL/GenBank/DDBJ databases">
        <title>Draft genome sequences of novel Actinobacteria.</title>
        <authorList>
            <person name="Sahin N."/>
            <person name="Ay H."/>
            <person name="Saygin H."/>
        </authorList>
    </citation>
    <scope>NUCLEOTIDE SEQUENCE [LARGE SCALE GENOMIC DNA]</scope>
    <source>
        <strain evidence="4 5">7K502</strain>
    </source>
</reference>
<dbReference type="Pfam" id="PF00293">
    <property type="entry name" value="NUDIX"/>
    <property type="match status" value="1"/>
</dbReference>
<dbReference type="Proteomes" id="UP000294947">
    <property type="component" value="Unassembled WGS sequence"/>
</dbReference>
<accession>A0A4R4YAB7</accession>
<protein>
    <submittedName>
        <fullName evidence="4">NUDIX domain-containing protein</fullName>
    </submittedName>
</protein>
<dbReference type="PANTHER" id="PTHR43736:SF1">
    <property type="entry name" value="DIHYDRONEOPTERIN TRIPHOSPHATE DIPHOSPHATASE"/>
    <property type="match status" value="1"/>
</dbReference>
<dbReference type="PANTHER" id="PTHR43736">
    <property type="entry name" value="ADP-RIBOSE PYROPHOSPHATASE"/>
    <property type="match status" value="1"/>
</dbReference>
<evidence type="ECO:0000259" key="3">
    <source>
        <dbReference type="PROSITE" id="PS51462"/>
    </source>
</evidence>
<dbReference type="CDD" id="cd03674">
    <property type="entry name" value="NUDIX_Hydrolase"/>
    <property type="match status" value="1"/>
</dbReference>
<gene>
    <name evidence="4" type="ORF">E1288_32785</name>
</gene>
<dbReference type="AlphaFoldDB" id="A0A4R4YAB7"/>
<dbReference type="InterPro" id="IPR015797">
    <property type="entry name" value="NUDIX_hydrolase-like_dom_sf"/>
</dbReference>
<keyword evidence="5" id="KW-1185">Reference proteome</keyword>
<dbReference type="RefSeq" id="WP_132492205.1">
    <property type="nucleotide sequence ID" value="NZ_SMKW01000059.1"/>
</dbReference>
<dbReference type="EMBL" id="SMKW01000059">
    <property type="protein sequence ID" value="TDD41356.1"/>
    <property type="molecule type" value="Genomic_DNA"/>
</dbReference>
<comment type="similarity">
    <text evidence="1">Belongs to the Nudix hydrolase family.</text>
</comment>